<sequence length="327" mass="34568">MRQEASQCGTFDDHKGTTVSHPLQGALGLGQQAGAMPGRGQQGHGQVAAGQQDGHCVSFRSALRSLWKPANWDPGAGPGSPLLLPPRCHKLVLKPVPSLGDGHRDAGAQVAAGSVAVGQRGQAHLDRLAEQQHGLGQRVAETGKQEDTHDQFLLHSLERVERPRHALRLRQQRPHGDVIALQPMNVEKGGGGDGDSSVQLFNNWRNSRALENSLKERQSGATGSDPGGTFESRPIGGTPSLERTGLPGVAVAFARFGAALRLDEGVDGSLKKLPAETAVQLGNGVSWGGGRELRKNCRPSGVKSQRRQSGMGLVSGWLATLSAQLNR</sequence>
<proteinExistence type="predicted"/>
<name>A0A4Z2H0T5_9TELE</name>
<evidence type="ECO:0000313" key="2">
    <source>
        <dbReference type="EMBL" id="TNN58502.1"/>
    </source>
</evidence>
<dbReference type="AlphaFoldDB" id="A0A4Z2H0T5"/>
<evidence type="ECO:0000256" key="1">
    <source>
        <dbReference type="SAM" id="MobiDB-lite"/>
    </source>
</evidence>
<dbReference type="Proteomes" id="UP000314294">
    <property type="component" value="Unassembled WGS sequence"/>
</dbReference>
<protein>
    <submittedName>
        <fullName evidence="2">Uncharacterized protein</fullName>
    </submittedName>
</protein>
<keyword evidence="3" id="KW-1185">Reference proteome</keyword>
<organism evidence="2 3">
    <name type="scientific">Liparis tanakae</name>
    <name type="common">Tanaka's snailfish</name>
    <dbReference type="NCBI Taxonomy" id="230148"/>
    <lineage>
        <taxon>Eukaryota</taxon>
        <taxon>Metazoa</taxon>
        <taxon>Chordata</taxon>
        <taxon>Craniata</taxon>
        <taxon>Vertebrata</taxon>
        <taxon>Euteleostomi</taxon>
        <taxon>Actinopterygii</taxon>
        <taxon>Neopterygii</taxon>
        <taxon>Teleostei</taxon>
        <taxon>Neoteleostei</taxon>
        <taxon>Acanthomorphata</taxon>
        <taxon>Eupercaria</taxon>
        <taxon>Perciformes</taxon>
        <taxon>Cottioidei</taxon>
        <taxon>Cottales</taxon>
        <taxon>Liparidae</taxon>
        <taxon>Liparis</taxon>
    </lineage>
</organism>
<reference evidence="2 3" key="1">
    <citation type="submission" date="2019-03" db="EMBL/GenBank/DDBJ databases">
        <title>First draft genome of Liparis tanakae, snailfish: a comprehensive survey of snailfish specific genes.</title>
        <authorList>
            <person name="Kim W."/>
            <person name="Song I."/>
            <person name="Jeong J.-H."/>
            <person name="Kim D."/>
            <person name="Kim S."/>
            <person name="Ryu S."/>
            <person name="Song J.Y."/>
            <person name="Lee S.K."/>
        </authorList>
    </citation>
    <scope>NUCLEOTIDE SEQUENCE [LARGE SCALE GENOMIC DNA]</scope>
    <source>
        <tissue evidence="2">Muscle</tissue>
    </source>
</reference>
<gene>
    <name evidence="2" type="ORF">EYF80_031305</name>
</gene>
<dbReference type="EMBL" id="SRLO01000377">
    <property type="protein sequence ID" value="TNN58502.1"/>
    <property type="molecule type" value="Genomic_DNA"/>
</dbReference>
<comment type="caution">
    <text evidence="2">The sequence shown here is derived from an EMBL/GenBank/DDBJ whole genome shotgun (WGS) entry which is preliminary data.</text>
</comment>
<accession>A0A4Z2H0T5</accession>
<feature type="region of interest" description="Disordered" evidence="1">
    <location>
        <begin position="213"/>
        <end position="239"/>
    </location>
</feature>
<feature type="region of interest" description="Disordered" evidence="1">
    <location>
        <begin position="1"/>
        <end position="52"/>
    </location>
</feature>
<feature type="compositionally biased region" description="Low complexity" evidence="1">
    <location>
        <begin position="23"/>
        <end position="35"/>
    </location>
</feature>
<evidence type="ECO:0000313" key="3">
    <source>
        <dbReference type="Proteomes" id="UP000314294"/>
    </source>
</evidence>